<keyword evidence="2" id="KW-1185">Reference proteome</keyword>
<dbReference type="Proteomes" id="UP001054821">
    <property type="component" value="Chromosome 1"/>
</dbReference>
<evidence type="ECO:0000313" key="2">
    <source>
        <dbReference type="Proteomes" id="UP001054821"/>
    </source>
</evidence>
<reference evidence="1 2" key="1">
    <citation type="journal article" date="2022" name="G3 (Bethesda)">
        <title>Whole-genome sequence and methylome profiling of the almond [Prunus dulcis (Mill.) D.A. Webb] cultivar 'Nonpareil'.</title>
        <authorList>
            <person name="D'Amico-Willman K.M."/>
            <person name="Ouma W.Z."/>
            <person name="Meulia T."/>
            <person name="Sideli G.M."/>
            <person name="Gradziel T.M."/>
            <person name="Fresnedo-Ramirez J."/>
        </authorList>
    </citation>
    <scope>NUCLEOTIDE SEQUENCE [LARGE SCALE GENOMIC DNA]</scope>
    <source>
        <strain evidence="1">Clone GOH B32 T37-40</strain>
    </source>
</reference>
<dbReference type="EMBL" id="JAJFAZ020000001">
    <property type="protein sequence ID" value="KAI5350554.1"/>
    <property type="molecule type" value="Genomic_DNA"/>
</dbReference>
<protein>
    <submittedName>
        <fullName evidence="1">Uncharacterized protein</fullName>
    </submittedName>
</protein>
<evidence type="ECO:0000313" key="1">
    <source>
        <dbReference type="EMBL" id="KAI5350554.1"/>
    </source>
</evidence>
<accession>A0AAD5F229</accession>
<proteinExistence type="predicted"/>
<name>A0AAD5F229_PRUDU</name>
<dbReference type="AlphaFoldDB" id="A0AAD5F229"/>
<comment type="caution">
    <text evidence="1">The sequence shown here is derived from an EMBL/GenBank/DDBJ whole genome shotgun (WGS) entry which is preliminary data.</text>
</comment>
<organism evidence="1 2">
    <name type="scientific">Prunus dulcis</name>
    <name type="common">Almond</name>
    <name type="synonym">Amygdalus dulcis</name>
    <dbReference type="NCBI Taxonomy" id="3755"/>
    <lineage>
        <taxon>Eukaryota</taxon>
        <taxon>Viridiplantae</taxon>
        <taxon>Streptophyta</taxon>
        <taxon>Embryophyta</taxon>
        <taxon>Tracheophyta</taxon>
        <taxon>Spermatophyta</taxon>
        <taxon>Magnoliopsida</taxon>
        <taxon>eudicotyledons</taxon>
        <taxon>Gunneridae</taxon>
        <taxon>Pentapetalae</taxon>
        <taxon>rosids</taxon>
        <taxon>fabids</taxon>
        <taxon>Rosales</taxon>
        <taxon>Rosaceae</taxon>
        <taxon>Amygdaloideae</taxon>
        <taxon>Amygdaleae</taxon>
        <taxon>Prunus</taxon>
    </lineage>
</organism>
<gene>
    <name evidence="1" type="ORF">L3X38_003445</name>
</gene>
<sequence length="144" mass="15748">MGCVMPFYAGGDCERPNADVRLVINLKTAKPGYWAIGTGNEVIEGDIELREHGSSQNYIISCQTIHNDKVGDRGRLAQTLSYGQGKVDIAKRLHSSTSESVRGCPFVEECSVYPELVEYGCEDDIGGTSSINEDPVYVIIWGID</sequence>